<dbReference type="AlphaFoldDB" id="A0A4Y2TDD9"/>
<sequence>MLPSSASCTVLFAFFKQKVGSWKTINAAFPCQTLRRLRRSVLTSGVVLIHNNARPHYAFVTQKLLEQFQWEVSDHPSYSPDLATSDFNIFPELINWLGGQSFQKNEEIESKVKAI</sequence>
<organism evidence="1 2">
    <name type="scientific">Araneus ventricosus</name>
    <name type="common">Orbweaver spider</name>
    <name type="synonym">Epeira ventricosa</name>
    <dbReference type="NCBI Taxonomy" id="182803"/>
    <lineage>
        <taxon>Eukaryota</taxon>
        <taxon>Metazoa</taxon>
        <taxon>Ecdysozoa</taxon>
        <taxon>Arthropoda</taxon>
        <taxon>Chelicerata</taxon>
        <taxon>Arachnida</taxon>
        <taxon>Araneae</taxon>
        <taxon>Araneomorphae</taxon>
        <taxon>Entelegynae</taxon>
        <taxon>Araneoidea</taxon>
        <taxon>Araneidae</taxon>
        <taxon>Araneus</taxon>
    </lineage>
</organism>
<evidence type="ECO:0000313" key="2">
    <source>
        <dbReference type="Proteomes" id="UP000499080"/>
    </source>
</evidence>
<dbReference type="PANTHER" id="PTHR46060:SF1">
    <property type="entry name" value="MARINER MOS1 TRANSPOSASE-LIKE PROTEIN"/>
    <property type="match status" value="1"/>
</dbReference>
<dbReference type="EMBL" id="BGPR01027779">
    <property type="protein sequence ID" value="GBN98547.1"/>
    <property type="molecule type" value="Genomic_DNA"/>
</dbReference>
<reference evidence="1 2" key="1">
    <citation type="journal article" date="2019" name="Sci. Rep.">
        <title>Orb-weaving spider Araneus ventricosus genome elucidates the spidroin gene catalogue.</title>
        <authorList>
            <person name="Kono N."/>
            <person name="Nakamura H."/>
            <person name="Ohtoshi R."/>
            <person name="Moran D.A.P."/>
            <person name="Shinohara A."/>
            <person name="Yoshida Y."/>
            <person name="Fujiwara M."/>
            <person name="Mori M."/>
            <person name="Tomita M."/>
            <person name="Arakawa K."/>
        </authorList>
    </citation>
    <scope>NUCLEOTIDE SEQUENCE [LARGE SCALE GENOMIC DNA]</scope>
</reference>
<dbReference type="PANTHER" id="PTHR46060">
    <property type="entry name" value="MARINER MOS1 TRANSPOSASE-LIKE PROTEIN"/>
    <property type="match status" value="1"/>
</dbReference>
<evidence type="ECO:0000313" key="1">
    <source>
        <dbReference type="EMBL" id="GBN98547.1"/>
    </source>
</evidence>
<protein>
    <recommendedName>
        <fullName evidence="3">Histone-lysine N-methyltransferase SETMAR</fullName>
    </recommendedName>
</protein>
<proteinExistence type="predicted"/>
<keyword evidence="2" id="KW-1185">Reference proteome</keyword>
<accession>A0A4Y2TDD9</accession>
<dbReference type="InterPro" id="IPR036397">
    <property type="entry name" value="RNaseH_sf"/>
</dbReference>
<dbReference type="Proteomes" id="UP000499080">
    <property type="component" value="Unassembled WGS sequence"/>
</dbReference>
<dbReference type="Gene3D" id="3.30.420.10">
    <property type="entry name" value="Ribonuclease H-like superfamily/Ribonuclease H"/>
    <property type="match status" value="1"/>
</dbReference>
<dbReference type="GO" id="GO:0003676">
    <property type="term" value="F:nucleic acid binding"/>
    <property type="evidence" value="ECO:0007669"/>
    <property type="project" value="InterPro"/>
</dbReference>
<dbReference type="OrthoDB" id="10042427at2759"/>
<comment type="caution">
    <text evidence="1">The sequence shown here is derived from an EMBL/GenBank/DDBJ whole genome shotgun (WGS) entry which is preliminary data.</text>
</comment>
<gene>
    <name evidence="1" type="ORF">AVEN_113240_1</name>
</gene>
<evidence type="ECO:0008006" key="3">
    <source>
        <dbReference type="Google" id="ProtNLM"/>
    </source>
</evidence>
<name>A0A4Y2TDD9_ARAVE</name>
<dbReference type="InterPro" id="IPR052709">
    <property type="entry name" value="Transposase-MT_Hybrid"/>
</dbReference>